<dbReference type="InterPro" id="IPR000914">
    <property type="entry name" value="SBP_5_dom"/>
</dbReference>
<organism evidence="2 3">
    <name type="scientific">Candidatus Neptunichlamydia vexilliferae</name>
    <dbReference type="NCBI Taxonomy" id="1651774"/>
    <lineage>
        <taxon>Bacteria</taxon>
        <taxon>Pseudomonadati</taxon>
        <taxon>Chlamydiota</taxon>
        <taxon>Chlamydiia</taxon>
        <taxon>Parachlamydiales</taxon>
        <taxon>Simkaniaceae</taxon>
        <taxon>Candidatus Neptunichlamydia</taxon>
    </lineage>
</organism>
<proteinExistence type="predicted"/>
<accession>A0ABS0B2Y0</accession>
<feature type="domain" description="Solute-binding protein family 5" evidence="1">
    <location>
        <begin position="69"/>
        <end position="443"/>
    </location>
</feature>
<dbReference type="RefSeq" id="WP_194848545.1">
    <property type="nucleotide sequence ID" value="NZ_JAAEJV010000099.1"/>
</dbReference>
<protein>
    <submittedName>
        <fullName evidence="2">Oligopeptide-binding protein OppA</fullName>
    </submittedName>
</protein>
<reference evidence="2 3" key="1">
    <citation type="submission" date="2020-01" db="EMBL/GenBank/DDBJ databases">
        <title>Draft genome sequence of Cand. Neptunochlamydia vexilliferae K9.</title>
        <authorList>
            <person name="Schulz F."/>
            <person name="Koestlbacher S."/>
            <person name="Wascher F."/>
            <person name="Pizzetti I."/>
            <person name="Horn M."/>
        </authorList>
    </citation>
    <scope>NUCLEOTIDE SEQUENCE [LARGE SCALE GENOMIC DNA]</scope>
    <source>
        <strain evidence="2 3">K9</strain>
    </source>
</reference>
<dbReference type="Gene3D" id="3.10.105.10">
    <property type="entry name" value="Dipeptide-binding Protein, Domain 3"/>
    <property type="match status" value="1"/>
</dbReference>
<dbReference type="CDD" id="cd08504">
    <property type="entry name" value="PBP2_OppA"/>
    <property type="match status" value="1"/>
</dbReference>
<dbReference type="InterPro" id="IPR039424">
    <property type="entry name" value="SBP_5"/>
</dbReference>
<dbReference type="SUPFAM" id="SSF53850">
    <property type="entry name" value="Periplasmic binding protein-like II"/>
    <property type="match status" value="1"/>
</dbReference>
<dbReference type="Proteomes" id="UP001194714">
    <property type="component" value="Unassembled WGS sequence"/>
</dbReference>
<evidence type="ECO:0000259" key="1">
    <source>
        <dbReference type="Pfam" id="PF00496"/>
    </source>
</evidence>
<gene>
    <name evidence="2" type="ORF">NEPTK9_001765</name>
</gene>
<dbReference type="InterPro" id="IPR030678">
    <property type="entry name" value="Peptide/Ni-bd"/>
</dbReference>
<dbReference type="Gene3D" id="3.90.76.10">
    <property type="entry name" value="Dipeptide-binding Protein, Domain 1"/>
    <property type="match status" value="1"/>
</dbReference>
<evidence type="ECO:0000313" key="3">
    <source>
        <dbReference type="Proteomes" id="UP001194714"/>
    </source>
</evidence>
<comment type="caution">
    <text evidence="2">The sequence shown here is derived from an EMBL/GenBank/DDBJ whole genome shotgun (WGS) entry which is preliminary data.</text>
</comment>
<sequence>MMKQLFPIFFLLCALFSCQKQEERGSQEVGISFSYTPFTADPRKGTDPATVQLSFMLYEGLTRVEADGKVTPALAKEIKISKDKKSYIFTLKEAMWSDGSPLTAYHFEQAWKRVLDPSFPSRSAHLLYPLKNGARAKKGECSTDEVGVKAIDEETLLVELEHPVPYFLQLVSFASYFPVPYHGDEVPHPDNGGELLTNGPFMLSGWKNDDEITLIRNPYYWNANRVKLDRVRVLIIGDEETVLRLFEQGDVDFFGGLASPLPLDAVPSLKKNGLFSEQPSTGTAFSTFNVNRYPFNNAHIRKAFAYAIHRKTIIENISQMGDDIASGPVPHTLKDVATTFFEDYKKVLAKEHLKQGLEELGITKKEFPKVTYYYFSSKIQKNLAAALQSYWKKVLGIEVKLQAHDLKSHMAKLKSKDFQIAQMSWVGQYYDPMSFLERFKTKDSFRNYSGWENSHYTEMITNSYDKEGAERLELLQEAEALLMEEMPLIPLYHYHMTYVKNPRLKNLAITPTGIVLFHHSYLGY</sequence>
<dbReference type="PIRSF" id="PIRSF002741">
    <property type="entry name" value="MppA"/>
    <property type="match status" value="1"/>
</dbReference>
<dbReference type="EMBL" id="JAAEJV010000099">
    <property type="protein sequence ID" value="MBF5060232.1"/>
    <property type="molecule type" value="Genomic_DNA"/>
</dbReference>
<name>A0ABS0B2Y0_9BACT</name>
<dbReference type="PANTHER" id="PTHR30290:SF79">
    <property type="entry name" value="DIPEPTIDE-BINDING PROTEIN DPPE"/>
    <property type="match status" value="1"/>
</dbReference>
<dbReference type="Pfam" id="PF00496">
    <property type="entry name" value="SBP_bac_5"/>
    <property type="match status" value="1"/>
</dbReference>
<keyword evidence="3" id="KW-1185">Reference proteome</keyword>
<dbReference type="Gene3D" id="3.40.190.10">
    <property type="entry name" value="Periplasmic binding protein-like II"/>
    <property type="match status" value="1"/>
</dbReference>
<dbReference type="PROSITE" id="PS51257">
    <property type="entry name" value="PROKAR_LIPOPROTEIN"/>
    <property type="match status" value="1"/>
</dbReference>
<evidence type="ECO:0000313" key="2">
    <source>
        <dbReference type="EMBL" id="MBF5060232.1"/>
    </source>
</evidence>
<dbReference type="PANTHER" id="PTHR30290">
    <property type="entry name" value="PERIPLASMIC BINDING COMPONENT OF ABC TRANSPORTER"/>
    <property type="match status" value="1"/>
</dbReference>